<reference evidence="14 15" key="1">
    <citation type="submission" date="2017-04" db="EMBL/GenBank/DDBJ databases">
        <authorList>
            <person name="Afonso C.L."/>
            <person name="Miller P.J."/>
            <person name="Scott M.A."/>
            <person name="Spackman E."/>
            <person name="Goraichik I."/>
            <person name="Dimitrov K.M."/>
            <person name="Suarez D.L."/>
            <person name="Swayne D.E."/>
        </authorList>
    </citation>
    <scope>NUCLEOTIDE SEQUENCE [LARGE SCALE GENOMIC DNA]</scope>
    <source>
        <strain evidence="14 15">DSM 11270</strain>
    </source>
</reference>
<dbReference type="Gene3D" id="3.30.70.260">
    <property type="match status" value="1"/>
</dbReference>
<dbReference type="EMBL" id="FWWT01000016">
    <property type="protein sequence ID" value="SMB89740.1"/>
    <property type="molecule type" value="Genomic_DNA"/>
</dbReference>
<evidence type="ECO:0000259" key="13">
    <source>
        <dbReference type="PROSITE" id="PS51671"/>
    </source>
</evidence>
<comment type="catalytic activity">
    <reaction evidence="10 11 12">
        <text>L-serine = pyruvate + NH4(+)</text>
        <dbReference type="Rhea" id="RHEA:19169"/>
        <dbReference type="ChEBI" id="CHEBI:15361"/>
        <dbReference type="ChEBI" id="CHEBI:28938"/>
        <dbReference type="ChEBI" id="CHEBI:33384"/>
        <dbReference type="EC" id="4.3.1.17"/>
    </reaction>
</comment>
<gene>
    <name evidence="14" type="ORF">SAMN00017405_0654</name>
</gene>
<dbReference type="InterPro" id="IPR045865">
    <property type="entry name" value="ACT-like_dom_sf"/>
</dbReference>
<evidence type="ECO:0000256" key="8">
    <source>
        <dbReference type="ARBA" id="ARBA00023014"/>
    </source>
</evidence>
<dbReference type="PANTHER" id="PTHR30182:SF12">
    <property type="entry name" value="L-SERINE DEHYDRATASE, BETA CHAIN-RELATED"/>
    <property type="match status" value="1"/>
</dbReference>
<dbReference type="PANTHER" id="PTHR30182">
    <property type="entry name" value="L-SERINE DEHYDRATASE"/>
    <property type="match status" value="1"/>
</dbReference>
<comment type="cofactor">
    <cofactor evidence="1 12">
        <name>[4Fe-4S] cluster</name>
        <dbReference type="ChEBI" id="CHEBI:49883"/>
    </cofactor>
</comment>
<dbReference type="InterPro" id="IPR005131">
    <property type="entry name" value="Ser_deHydtase_bsu"/>
</dbReference>
<evidence type="ECO:0000256" key="6">
    <source>
        <dbReference type="ARBA" id="ARBA00022723"/>
    </source>
</evidence>
<keyword evidence="7 11" id="KW-0408">Iron</keyword>
<name>A0A1W1V957_DESTI</name>
<proteinExistence type="inferred from homology"/>
<dbReference type="InterPro" id="IPR051318">
    <property type="entry name" value="Fe-S_L-Ser"/>
</dbReference>
<dbReference type="UniPathway" id="UPA00138"/>
<sequence>MGEYGCFDIIGPIMVGPSSSHTAGAVRLGRMAREIAGELPKEVKLMLYGSFAETYKGHGTDLALISGLLGFDTFDERIRSSFTLAKEQGLRFSFITGEKEERFHPNTVKFMITTHAGENLTVIGSSIGGGSVEITEINGHPLRIKGDFPTLITFHNDIPGVISKVSECLARYDINIAFMEVFRKEKRKTATMVVETDEYIPNEAMQEILKIEPISHVRFVQPV</sequence>
<dbReference type="GO" id="GO:0003941">
    <property type="term" value="F:L-serine ammonia-lyase activity"/>
    <property type="evidence" value="ECO:0007669"/>
    <property type="project" value="UniProtKB-UniRule"/>
</dbReference>
<keyword evidence="15" id="KW-1185">Reference proteome</keyword>
<comment type="similarity">
    <text evidence="3 11 12">Belongs to the iron-sulfur dependent L-serine dehydratase family.</text>
</comment>
<keyword evidence="9 11" id="KW-0456">Lyase</keyword>
<dbReference type="GO" id="GO:0046872">
    <property type="term" value="F:metal ion binding"/>
    <property type="evidence" value="ECO:0007669"/>
    <property type="project" value="UniProtKB-UniRule"/>
</dbReference>
<dbReference type="AlphaFoldDB" id="A0A1W1V957"/>
<evidence type="ECO:0000256" key="10">
    <source>
        <dbReference type="ARBA" id="ARBA00049406"/>
    </source>
</evidence>
<dbReference type="OrthoDB" id="9813137at2"/>
<comment type="pathway">
    <text evidence="2 11">Carbohydrate biosynthesis; gluconeogenesis.</text>
</comment>
<dbReference type="FunFam" id="3.30.70.260:FF:000008">
    <property type="entry name" value="D-3-phosphoglycerate dehydrogenase, chloroplastic"/>
    <property type="match status" value="1"/>
</dbReference>
<dbReference type="SUPFAM" id="SSF143548">
    <property type="entry name" value="Serine metabolism enzymes domain"/>
    <property type="match status" value="1"/>
</dbReference>
<evidence type="ECO:0000256" key="5">
    <source>
        <dbReference type="ARBA" id="ARBA00022485"/>
    </source>
</evidence>
<organism evidence="14 15">
    <name type="scientific">Desulfonispora thiosulfatigenes DSM 11270</name>
    <dbReference type="NCBI Taxonomy" id="656914"/>
    <lineage>
        <taxon>Bacteria</taxon>
        <taxon>Bacillati</taxon>
        <taxon>Bacillota</taxon>
        <taxon>Clostridia</taxon>
        <taxon>Eubacteriales</taxon>
        <taxon>Peptococcaceae</taxon>
        <taxon>Desulfonispora</taxon>
    </lineage>
</organism>
<dbReference type="InterPro" id="IPR029009">
    <property type="entry name" value="ASB_dom_sf"/>
</dbReference>
<dbReference type="PROSITE" id="PS51671">
    <property type="entry name" value="ACT"/>
    <property type="match status" value="1"/>
</dbReference>
<dbReference type="InterPro" id="IPR004643">
    <property type="entry name" value="Fe-S_L-Ser_bsu"/>
</dbReference>
<dbReference type="GO" id="GO:0051539">
    <property type="term" value="F:4 iron, 4 sulfur cluster binding"/>
    <property type="evidence" value="ECO:0007669"/>
    <property type="project" value="UniProtKB-UniRule"/>
</dbReference>
<feature type="domain" description="ACT" evidence="13">
    <location>
        <begin position="150"/>
        <end position="223"/>
    </location>
</feature>
<evidence type="ECO:0000313" key="14">
    <source>
        <dbReference type="EMBL" id="SMB89740.1"/>
    </source>
</evidence>
<dbReference type="STRING" id="656914.SAMN00017405_0654"/>
<dbReference type="Pfam" id="PF01842">
    <property type="entry name" value="ACT"/>
    <property type="match status" value="1"/>
</dbReference>
<keyword evidence="6 11" id="KW-0479">Metal-binding</keyword>
<evidence type="ECO:0000313" key="15">
    <source>
        <dbReference type="Proteomes" id="UP000192731"/>
    </source>
</evidence>
<dbReference type="Proteomes" id="UP000192731">
    <property type="component" value="Unassembled WGS sequence"/>
</dbReference>
<dbReference type="GO" id="GO:0006094">
    <property type="term" value="P:gluconeogenesis"/>
    <property type="evidence" value="ECO:0007669"/>
    <property type="project" value="UniProtKB-UniRule"/>
</dbReference>
<evidence type="ECO:0000256" key="12">
    <source>
        <dbReference type="RuleBase" id="RU366059"/>
    </source>
</evidence>
<evidence type="ECO:0000256" key="7">
    <source>
        <dbReference type="ARBA" id="ARBA00023004"/>
    </source>
</evidence>
<evidence type="ECO:0000256" key="11">
    <source>
        <dbReference type="PIRNR" id="PIRNR036692"/>
    </source>
</evidence>
<keyword evidence="8 11" id="KW-0411">Iron-sulfur</keyword>
<dbReference type="Gene3D" id="3.30.1330.90">
    <property type="entry name" value="D-3-phosphoglycerate dehydrogenase, domain 3"/>
    <property type="match status" value="1"/>
</dbReference>
<dbReference type="SUPFAM" id="SSF55021">
    <property type="entry name" value="ACT-like"/>
    <property type="match status" value="1"/>
</dbReference>
<accession>A0A1W1V957</accession>
<keyword evidence="4 11" id="KW-0312">Gluconeogenesis</keyword>
<protein>
    <recommendedName>
        <fullName evidence="11">L-serine deaminase</fullName>
    </recommendedName>
</protein>
<evidence type="ECO:0000256" key="1">
    <source>
        <dbReference type="ARBA" id="ARBA00001966"/>
    </source>
</evidence>
<dbReference type="Pfam" id="PF03315">
    <property type="entry name" value="SDH_beta"/>
    <property type="match status" value="1"/>
</dbReference>
<keyword evidence="5 11" id="KW-0004">4Fe-4S</keyword>
<evidence type="ECO:0000256" key="3">
    <source>
        <dbReference type="ARBA" id="ARBA00008636"/>
    </source>
</evidence>
<dbReference type="RefSeq" id="WP_084053028.1">
    <property type="nucleotide sequence ID" value="NZ_FWWT01000016.1"/>
</dbReference>
<dbReference type="NCBIfam" id="TIGR00719">
    <property type="entry name" value="sda_beta"/>
    <property type="match status" value="1"/>
</dbReference>
<dbReference type="PIRSF" id="PIRSF036692">
    <property type="entry name" value="SDH_B"/>
    <property type="match status" value="1"/>
</dbReference>
<dbReference type="InterPro" id="IPR002912">
    <property type="entry name" value="ACT_dom"/>
</dbReference>
<evidence type="ECO:0000256" key="2">
    <source>
        <dbReference type="ARBA" id="ARBA00004742"/>
    </source>
</evidence>
<dbReference type="CDD" id="cd04903">
    <property type="entry name" value="ACT_LSD"/>
    <property type="match status" value="1"/>
</dbReference>
<evidence type="ECO:0000256" key="9">
    <source>
        <dbReference type="ARBA" id="ARBA00023239"/>
    </source>
</evidence>
<evidence type="ECO:0000256" key="4">
    <source>
        <dbReference type="ARBA" id="ARBA00022432"/>
    </source>
</evidence>